<dbReference type="EMBL" id="JAMTCC010000045">
    <property type="protein sequence ID" value="MCT7947552.1"/>
    <property type="molecule type" value="Genomic_DNA"/>
</dbReference>
<reference evidence="2" key="1">
    <citation type="journal article" date="2023" name="Int. J. Syst. Evol. Microbiol.">
        <title>&lt;i&gt;Shewanella septentrionalis&lt;/i&gt; sp. nov. and &lt;i&gt;Shewanella holmiensis&lt;/i&gt; sp. nov., isolated from Baltic Sea water and sediments.</title>
        <authorList>
            <person name="Martin-Rodriguez A.J."/>
            <person name="Thorell K."/>
            <person name="Joffre E."/>
            <person name="Jensie-Markopoulos S."/>
            <person name="Moore E.R.B."/>
            <person name="Sjoling A."/>
        </authorList>
    </citation>
    <scope>NUCLEOTIDE SEQUENCE</scope>
    <source>
        <strain evidence="2">SP1W3</strain>
    </source>
</reference>
<name>A0A9X3AVI6_9GAMM</name>
<feature type="compositionally biased region" description="Low complexity" evidence="1">
    <location>
        <begin position="68"/>
        <end position="79"/>
    </location>
</feature>
<proteinExistence type="predicted"/>
<organism evidence="2 3">
    <name type="scientific">Shewanella septentrionalis</name>
    <dbReference type="NCBI Taxonomy" id="2952223"/>
    <lineage>
        <taxon>Bacteria</taxon>
        <taxon>Pseudomonadati</taxon>
        <taxon>Pseudomonadota</taxon>
        <taxon>Gammaproteobacteria</taxon>
        <taxon>Alteromonadales</taxon>
        <taxon>Shewanellaceae</taxon>
        <taxon>Shewanella</taxon>
    </lineage>
</organism>
<keyword evidence="3" id="KW-1185">Reference proteome</keyword>
<protein>
    <submittedName>
        <fullName evidence="2">Transporter substrate-binding domain-containing protein</fullName>
    </submittedName>
</protein>
<evidence type="ECO:0000256" key="1">
    <source>
        <dbReference type="SAM" id="MobiDB-lite"/>
    </source>
</evidence>
<dbReference type="AlphaFoldDB" id="A0A9X3AVI6"/>
<dbReference type="SUPFAM" id="SSF53850">
    <property type="entry name" value="Periplasmic binding protein-like II"/>
    <property type="match status" value="1"/>
</dbReference>
<feature type="region of interest" description="Disordered" evidence="1">
    <location>
        <begin position="68"/>
        <end position="91"/>
    </location>
</feature>
<evidence type="ECO:0000313" key="2">
    <source>
        <dbReference type="EMBL" id="MCT7947552.1"/>
    </source>
</evidence>
<dbReference type="Proteomes" id="UP001155604">
    <property type="component" value="Unassembled WGS sequence"/>
</dbReference>
<sequence length="358" mass="40059">MAIHLTAAMRVIATGMMSVIRYVFTLTTTLIITKRAACWSLLIMALTGLSASSFAVFAADIASSHFAANSNSNSNSNSKSDSDAIKSDASNTRQPISKTIVTTIPQTWQLNLLKEALRRSDSGYQVQQMSTQMNQKRKVEEALAGTVDVFWSMTSKELEETVLPVRIPLFKGLLGNRLLIIRKADETRFANVKTMADFRQLKAGQNRYWPDATILEANGLPVVTSYQYTNLYPMLEGGRFDYLALGAQEIGEELANHPDPALKVDSHILLQYRSPAYFFVSPKRPELAAAILAGLESMVSDGSFDEMFNRELKIEQLYREAKFEQRVIIRLDTPDLSPLTPIDRKELWLDLFSMQGAK</sequence>
<dbReference type="Gene3D" id="3.40.190.10">
    <property type="entry name" value="Periplasmic binding protein-like II"/>
    <property type="match status" value="2"/>
</dbReference>
<evidence type="ECO:0000313" key="3">
    <source>
        <dbReference type="Proteomes" id="UP001155604"/>
    </source>
</evidence>
<dbReference type="RefSeq" id="WP_261273748.1">
    <property type="nucleotide sequence ID" value="NZ_JAMTCC010000045.1"/>
</dbReference>
<comment type="caution">
    <text evidence="2">The sequence shown here is derived from an EMBL/GenBank/DDBJ whole genome shotgun (WGS) entry which is preliminary data.</text>
</comment>
<gene>
    <name evidence="2" type="ORF">NE536_19565</name>
</gene>
<accession>A0A9X3AVI6</accession>